<dbReference type="EMBL" id="UGMD01000002">
    <property type="protein sequence ID" value="STV21486.1"/>
    <property type="molecule type" value="Genomic_DNA"/>
</dbReference>
<dbReference type="EMBL" id="UGLB01000003">
    <property type="protein sequence ID" value="STT47825.1"/>
    <property type="molecule type" value="Genomic_DNA"/>
</dbReference>
<evidence type="ECO:0000313" key="1">
    <source>
        <dbReference type="EMBL" id="STT47825.1"/>
    </source>
</evidence>
<reference evidence="3 4" key="1">
    <citation type="submission" date="2018-06" db="EMBL/GenBank/DDBJ databases">
        <authorList>
            <consortium name="Pathogen Informatics"/>
            <person name="Doyle S."/>
        </authorList>
    </citation>
    <scope>NUCLEOTIDE SEQUENCE [LARGE SCALE GENOMIC DNA]</scope>
    <source>
        <strain evidence="2 4">NCTC204</strain>
        <strain evidence="1 3">NCTC9637</strain>
    </source>
</reference>
<dbReference type="Proteomes" id="UP000255099">
    <property type="component" value="Unassembled WGS sequence"/>
</dbReference>
<proteinExistence type="predicted"/>
<evidence type="ECO:0000313" key="4">
    <source>
        <dbReference type="Proteomes" id="UP000255192"/>
    </source>
</evidence>
<organism evidence="1 3">
    <name type="scientific">Klebsiella pneumoniae</name>
    <dbReference type="NCBI Taxonomy" id="573"/>
    <lineage>
        <taxon>Bacteria</taxon>
        <taxon>Pseudomonadati</taxon>
        <taxon>Pseudomonadota</taxon>
        <taxon>Gammaproteobacteria</taxon>
        <taxon>Enterobacterales</taxon>
        <taxon>Enterobacteriaceae</taxon>
        <taxon>Klebsiella/Raoultella group</taxon>
        <taxon>Klebsiella</taxon>
        <taxon>Klebsiella pneumoniae complex</taxon>
    </lineage>
</organism>
<sequence length="62" mass="7199">MGIAIRADNSTQFDAVPTDVFCHIANNRKACYDINFRFRRESKKSIDVVRMHKDIKPGFLIK</sequence>
<protein>
    <submittedName>
        <fullName evidence="1">Uncharacterized protein</fullName>
    </submittedName>
</protein>
<accession>A0A377W1Q5</accession>
<evidence type="ECO:0000313" key="3">
    <source>
        <dbReference type="Proteomes" id="UP000255099"/>
    </source>
</evidence>
<gene>
    <name evidence="2" type="ORF">NCTC204_04569</name>
    <name evidence="1" type="ORF">NCTC9637_02750</name>
</gene>
<dbReference type="AlphaFoldDB" id="A0A377W1Q5"/>
<dbReference type="Proteomes" id="UP000255192">
    <property type="component" value="Unassembled WGS sequence"/>
</dbReference>
<name>A0A377W1Q5_KLEPN</name>
<evidence type="ECO:0000313" key="2">
    <source>
        <dbReference type="EMBL" id="STV21486.1"/>
    </source>
</evidence>